<dbReference type="InterPro" id="IPR050300">
    <property type="entry name" value="GDXG_lipolytic_enzyme"/>
</dbReference>
<dbReference type="Pfam" id="PF07859">
    <property type="entry name" value="Abhydrolase_3"/>
    <property type="match status" value="1"/>
</dbReference>
<dbReference type="InterPro" id="IPR029058">
    <property type="entry name" value="AB_hydrolase_fold"/>
</dbReference>
<dbReference type="EMBL" id="JAUKUD010000007">
    <property type="protein sequence ID" value="KAK0738828.1"/>
    <property type="molecule type" value="Genomic_DNA"/>
</dbReference>
<dbReference type="InterPro" id="IPR013094">
    <property type="entry name" value="AB_hydrolase_3"/>
</dbReference>
<dbReference type="PANTHER" id="PTHR48081">
    <property type="entry name" value="AB HYDROLASE SUPERFAMILY PROTEIN C4A8.06C"/>
    <property type="match status" value="1"/>
</dbReference>
<organism evidence="3 4">
    <name type="scientific">Schizothecium vesticola</name>
    <dbReference type="NCBI Taxonomy" id="314040"/>
    <lineage>
        <taxon>Eukaryota</taxon>
        <taxon>Fungi</taxon>
        <taxon>Dikarya</taxon>
        <taxon>Ascomycota</taxon>
        <taxon>Pezizomycotina</taxon>
        <taxon>Sordariomycetes</taxon>
        <taxon>Sordariomycetidae</taxon>
        <taxon>Sordariales</taxon>
        <taxon>Schizotheciaceae</taxon>
        <taxon>Schizothecium</taxon>
    </lineage>
</organism>
<proteinExistence type="predicted"/>
<evidence type="ECO:0000313" key="4">
    <source>
        <dbReference type="Proteomes" id="UP001172155"/>
    </source>
</evidence>
<dbReference type="Gene3D" id="3.40.50.1820">
    <property type="entry name" value="alpha/beta hydrolase"/>
    <property type="match status" value="1"/>
</dbReference>
<evidence type="ECO:0000256" key="1">
    <source>
        <dbReference type="ARBA" id="ARBA00022801"/>
    </source>
</evidence>
<evidence type="ECO:0000259" key="2">
    <source>
        <dbReference type="Pfam" id="PF07859"/>
    </source>
</evidence>
<dbReference type="GO" id="GO:0016787">
    <property type="term" value="F:hydrolase activity"/>
    <property type="evidence" value="ECO:0007669"/>
    <property type="project" value="UniProtKB-KW"/>
</dbReference>
<comment type="caution">
    <text evidence="3">The sequence shown here is derived from an EMBL/GenBank/DDBJ whole genome shotgun (WGS) entry which is preliminary data.</text>
</comment>
<dbReference type="PANTHER" id="PTHR48081:SF8">
    <property type="entry name" value="ALPHA_BETA HYDROLASE FOLD-3 DOMAIN-CONTAINING PROTEIN-RELATED"/>
    <property type="match status" value="1"/>
</dbReference>
<keyword evidence="1 3" id="KW-0378">Hydrolase</keyword>
<name>A0AA40EIL9_9PEZI</name>
<dbReference type="SUPFAM" id="SSF53474">
    <property type="entry name" value="alpha/beta-Hydrolases"/>
    <property type="match status" value="1"/>
</dbReference>
<dbReference type="Proteomes" id="UP001172155">
    <property type="component" value="Unassembled WGS sequence"/>
</dbReference>
<dbReference type="AlphaFoldDB" id="A0AA40EIL9"/>
<sequence>MLSLDEIGKLSDPDPELAAILRTGGPGAQAKPMLSLSDITQARAFTRLFHSIASATKPGASSIPYRTTEIQVRVRDGTLLPGRVYTPKRPSAGGCPGMYVCHGGGYVIGELDGQEWICAIWAGLGGVAVDVQYRHAPEWVFPVPLEDAYDGFLWMVGNLQELKISPDRGLVVAGDSTGGDMAMVIAHLYALQQTQSPPLTGLYLGCPVAMDKNIAPERYRDYYLSMEQNAKGPALTAESINFILSVYKPDLTSPLFFPILFPDHSKLPKTYLQVCGMDPLRDGGLILEQLLRDSGVQTRLQVYPGLPHCFWGVFIHARFTKKHKQDSTDGLSWLLSG</sequence>
<reference evidence="3" key="1">
    <citation type="submission" date="2023-06" db="EMBL/GenBank/DDBJ databases">
        <title>Genome-scale phylogeny and comparative genomics of the fungal order Sordariales.</title>
        <authorList>
            <consortium name="Lawrence Berkeley National Laboratory"/>
            <person name="Hensen N."/>
            <person name="Bonometti L."/>
            <person name="Westerberg I."/>
            <person name="Brannstrom I.O."/>
            <person name="Guillou S."/>
            <person name="Cros-Aarteil S."/>
            <person name="Calhoun S."/>
            <person name="Haridas S."/>
            <person name="Kuo A."/>
            <person name="Mondo S."/>
            <person name="Pangilinan J."/>
            <person name="Riley R."/>
            <person name="LaButti K."/>
            <person name="Andreopoulos B."/>
            <person name="Lipzen A."/>
            <person name="Chen C."/>
            <person name="Yanf M."/>
            <person name="Daum C."/>
            <person name="Ng V."/>
            <person name="Clum A."/>
            <person name="Steindorff A."/>
            <person name="Ohm R."/>
            <person name="Martin F."/>
            <person name="Silar P."/>
            <person name="Natvig D."/>
            <person name="Lalanne C."/>
            <person name="Gautier V."/>
            <person name="Ament-velasquez S.L."/>
            <person name="Kruys A."/>
            <person name="Hutchinson M.I."/>
            <person name="Powell A.J."/>
            <person name="Barry K."/>
            <person name="Miller A.N."/>
            <person name="Grigoriev I.V."/>
            <person name="Debuchy R."/>
            <person name="Gladieux P."/>
            <person name="Thoren M.H."/>
            <person name="Johannesson H."/>
        </authorList>
    </citation>
    <scope>NUCLEOTIDE SEQUENCE</scope>
    <source>
        <strain evidence="3">SMH3187-1</strain>
    </source>
</reference>
<feature type="domain" description="Alpha/beta hydrolase fold-3" evidence="2">
    <location>
        <begin position="100"/>
        <end position="311"/>
    </location>
</feature>
<protein>
    <submittedName>
        <fullName evidence="3">Alpha/Beta hydrolase protein</fullName>
    </submittedName>
</protein>
<evidence type="ECO:0000313" key="3">
    <source>
        <dbReference type="EMBL" id="KAK0738828.1"/>
    </source>
</evidence>
<keyword evidence="4" id="KW-1185">Reference proteome</keyword>
<accession>A0AA40EIL9</accession>
<gene>
    <name evidence="3" type="ORF">B0T18DRAFT_492698</name>
</gene>